<accession>A0A059FVX8</accession>
<name>A0A059FVX8_9PROT</name>
<comment type="caution">
    <text evidence="1">The sequence shown here is derived from an EMBL/GenBank/DDBJ whole genome shotgun (WGS) entry which is preliminary data.</text>
</comment>
<evidence type="ECO:0008006" key="3">
    <source>
        <dbReference type="Google" id="ProtNLM"/>
    </source>
</evidence>
<dbReference type="AlphaFoldDB" id="A0A059FVX8"/>
<sequence length="267" mass="28938">MLSYQHGYHAGNRADVLKHAVLHALLTEIGAGPKPVLYVETHSGRGRYDLTGEQARKGGEAVTGVQLLQAAKAPKAMRPWLAEVDRRGKTDYPGSPALAQALLPPSARMVFFEKHPAEFAALAKSVGADERVQVKQADGYSGALKLSPRAGEQMVCFVDPSYETTRDIDALALWTPRALKRWPQGILILWLPLFRDGREAEFGEYLGGLEECIIAGARWPIDPEDESALEGSAIVAFRAPPAAADTCHAIAASLQSWWPAAFGNRAT</sequence>
<dbReference type="STRING" id="1280950.HJO_04350"/>
<dbReference type="GO" id="GO:0070475">
    <property type="term" value="P:rRNA base methylation"/>
    <property type="evidence" value="ECO:0007669"/>
    <property type="project" value="InterPro"/>
</dbReference>
<gene>
    <name evidence="1" type="ORF">HJO_04350</name>
</gene>
<dbReference type="eggNOG" id="COG2961">
    <property type="taxonomic scope" value="Bacteria"/>
</dbReference>
<keyword evidence="2" id="KW-1185">Reference proteome</keyword>
<dbReference type="InterPro" id="IPR029063">
    <property type="entry name" value="SAM-dependent_MTases_sf"/>
</dbReference>
<evidence type="ECO:0000313" key="1">
    <source>
        <dbReference type="EMBL" id="KCZ94578.1"/>
    </source>
</evidence>
<dbReference type="RefSeq" id="WP_051618184.1">
    <property type="nucleotide sequence ID" value="NZ_ARYK01000001.1"/>
</dbReference>
<dbReference type="InterPro" id="IPR007473">
    <property type="entry name" value="RlmJ"/>
</dbReference>
<dbReference type="GO" id="GO:0036307">
    <property type="term" value="F:23S rRNA (adenine(2030)-N(6))-methyltransferase activity"/>
    <property type="evidence" value="ECO:0007669"/>
    <property type="project" value="TreeGrafter"/>
</dbReference>
<protein>
    <recommendedName>
        <fullName evidence="3">23S rRNA m6A2030 methyltransferase</fullName>
    </recommendedName>
</protein>
<dbReference type="SUPFAM" id="SSF53335">
    <property type="entry name" value="S-adenosyl-L-methionine-dependent methyltransferases"/>
    <property type="match status" value="1"/>
</dbReference>
<dbReference type="PATRIC" id="fig|1280950.3.peg.885"/>
<organism evidence="1 2">
    <name type="scientific">Hyphomonas johnsonii MHS-2</name>
    <dbReference type="NCBI Taxonomy" id="1280950"/>
    <lineage>
        <taxon>Bacteria</taxon>
        <taxon>Pseudomonadati</taxon>
        <taxon>Pseudomonadota</taxon>
        <taxon>Alphaproteobacteria</taxon>
        <taxon>Hyphomonadales</taxon>
        <taxon>Hyphomonadaceae</taxon>
        <taxon>Hyphomonas</taxon>
    </lineage>
</organism>
<reference evidence="1 2" key="1">
    <citation type="journal article" date="2014" name="Antonie Van Leeuwenhoek">
        <title>Hyphomonas beringensis sp. nov. and Hyphomonas chukchiensis sp. nov., isolated from surface seawater of the Bering Sea and Chukchi Sea.</title>
        <authorList>
            <person name="Li C."/>
            <person name="Lai Q."/>
            <person name="Li G."/>
            <person name="Dong C."/>
            <person name="Wang J."/>
            <person name="Liao Y."/>
            <person name="Shao Z."/>
        </authorList>
    </citation>
    <scope>NUCLEOTIDE SEQUENCE [LARGE SCALE GENOMIC DNA]</scope>
    <source>
        <strain evidence="1 2">MHS-2</strain>
    </source>
</reference>
<dbReference type="Pfam" id="PF04378">
    <property type="entry name" value="RsmJ"/>
    <property type="match status" value="1"/>
</dbReference>
<dbReference type="EMBL" id="ARYK01000001">
    <property type="protein sequence ID" value="KCZ94578.1"/>
    <property type="molecule type" value="Genomic_DNA"/>
</dbReference>
<evidence type="ECO:0000313" key="2">
    <source>
        <dbReference type="Proteomes" id="UP000025171"/>
    </source>
</evidence>
<dbReference type="GO" id="GO:0005829">
    <property type="term" value="C:cytosol"/>
    <property type="evidence" value="ECO:0007669"/>
    <property type="project" value="TreeGrafter"/>
</dbReference>
<dbReference type="OrthoDB" id="9791274at2"/>
<dbReference type="PANTHER" id="PTHR37426">
    <property type="entry name" value="RIBOSOMAL RNA LARGE SUBUNIT METHYLTRANSFERASE J"/>
    <property type="match status" value="1"/>
</dbReference>
<dbReference type="Proteomes" id="UP000025171">
    <property type="component" value="Unassembled WGS sequence"/>
</dbReference>
<dbReference type="Gene3D" id="3.40.50.150">
    <property type="entry name" value="Vaccinia Virus protein VP39"/>
    <property type="match status" value="1"/>
</dbReference>
<proteinExistence type="predicted"/>
<dbReference type="PANTHER" id="PTHR37426:SF1">
    <property type="entry name" value="RIBOSOMAL RNA LARGE SUBUNIT METHYLTRANSFERASE J"/>
    <property type="match status" value="1"/>
</dbReference>